<reference evidence="5 6" key="1">
    <citation type="submission" date="2015-07" db="EMBL/GenBank/DDBJ databases">
        <title>High-quality genome of monoxenous trypanosomatid Leptomonas pyrrhocoris.</title>
        <authorList>
            <person name="Flegontov P."/>
            <person name="Butenko A."/>
            <person name="Firsov S."/>
            <person name="Vlcek C."/>
            <person name="Logacheva M.D."/>
            <person name="Field M."/>
            <person name="Filatov D."/>
            <person name="Flegontova O."/>
            <person name="Gerasimov E."/>
            <person name="Jackson A.P."/>
            <person name="Kelly S."/>
            <person name="Opperdoes F."/>
            <person name="O'Reilly A."/>
            <person name="Votypka J."/>
            <person name="Yurchenko V."/>
            <person name="Lukes J."/>
        </authorList>
    </citation>
    <scope>NUCLEOTIDE SEQUENCE [LARGE SCALE GENOMIC DNA]</scope>
    <source>
        <strain evidence="5">H10</strain>
    </source>
</reference>
<feature type="region of interest" description="Disordered" evidence="4">
    <location>
        <begin position="16"/>
        <end position="74"/>
    </location>
</feature>
<evidence type="ECO:0000313" key="6">
    <source>
        <dbReference type="Proteomes" id="UP000037923"/>
    </source>
</evidence>
<dbReference type="GO" id="GO:0051879">
    <property type="term" value="F:Hsp90 protein binding"/>
    <property type="evidence" value="ECO:0007669"/>
    <property type="project" value="TreeGrafter"/>
</dbReference>
<gene>
    <name evidence="5" type="ORF">ABB37_08948</name>
</gene>
<keyword evidence="2 3" id="KW-0802">TPR repeat</keyword>
<dbReference type="EMBL" id="LGTL01000027">
    <property type="protein sequence ID" value="KPA74988.1"/>
    <property type="molecule type" value="Genomic_DNA"/>
</dbReference>
<evidence type="ECO:0000256" key="4">
    <source>
        <dbReference type="SAM" id="MobiDB-lite"/>
    </source>
</evidence>
<dbReference type="PANTHER" id="PTHR22904">
    <property type="entry name" value="TPR REPEAT CONTAINING PROTEIN"/>
    <property type="match status" value="1"/>
</dbReference>
<dbReference type="PANTHER" id="PTHR22904:SF534">
    <property type="match status" value="1"/>
</dbReference>
<dbReference type="Pfam" id="PF00515">
    <property type="entry name" value="TPR_1"/>
    <property type="match status" value="1"/>
</dbReference>
<comment type="caution">
    <text evidence="5">The sequence shown here is derived from an EMBL/GenBank/DDBJ whole genome shotgun (WGS) entry which is preliminary data.</text>
</comment>
<dbReference type="VEuPathDB" id="TriTrypDB:LpyrH10_27_1030"/>
<feature type="compositionally biased region" description="Polar residues" evidence="4">
    <location>
        <begin position="61"/>
        <end position="74"/>
    </location>
</feature>
<organism evidence="5 6">
    <name type="scientific">Leptomonas pyrrhocoris</name>
    <name type="common">Firebug parasite</name>
    <dbReference type="NCBI Taxonomy" id="157538"/>
    <lineage>
        <taxon>Eukaryota</taxon>
        <taxon>Discoba</taxon>
        <taxon>Euglenozoa</taxon>
        <taxon>Kinetoplastea</taxon>
        <taxon>Metakinetoplastina</taxon>
        <taxon>Trypanosomatida</taxon>
        <taxon>Trypanosomatidae</taxon>
        <taxon>Leishmaniinae</taxon>
        <taxon>Leptomonas</taxon>
    </lineage>
</organism>
<feature type="region of interest" description="Disordered" evidence="4">
    <location>
        <begin position="303"/>
        <end position="357"/>
    </location>
</feature>
<feature type="repeat" description="TPR" evidence="3">
    <location>
        <begin position="252"/>
        <end position="285"/>
    </location>
</feature>
<evidence type="ECO:0000256" key="2">
    <source>
        <dbReference type="ARBA" id="ARBA00022803"/>
    </source>
</evidence>
<feature type="region of interest" description="Disordered" evidence="4">
    <location>
        <begin position="117"/>
        <end position="153"/>
    </location>
</feature>
<dbReference type="GeneID" id="26909231"/>
<dbReference type="PROSITE" id="PS50005">
    <property type="entry name" value="TPR"/>
    <property type="match status" value="1"/>
</dbReference>
<dbReference type="SUPFAM" id="SSF48452">
    <property type="entry name" value="TPR-like"/>
    <property type="match status" value="1"/>
</dbReference>
<dbReference type="RefSeq" id="XP_015653427.1">
    <property type="nucleotide sequence ID" value="XM_015808142.1"/>
</dbReference>
<dbReference type="InterPro" id="IPR019734">
    <property type="entry name" value="TPR_rpt"/>
</dbReference>
<feature type="compositionally biased region" description="Polar residues" evidence="4">
    <location>
        <begin position="336"/>
        <end position="357"/>
    </location>
</feature>
<keyword evidence="1" id="KW-0677">Repeat</keyword>
<proteinExistence type="predicted"/>
<protein>
    <submittedName>
        <fullName evidence="5">Uncharacterized protein</fullName>
    </submittedName>
</protein>
<feature type="compositionally biased region" description="Polar residues" evidence="4">
    <location>
        <begin position="315"/>
        <end position="326"/>
    </location>
</feature>
<evidence type="ECO:0000256" key="1">
    <source>
        <dbReference type="ARBA" id="ARBA00022737"/>
    </source>
</evidence>
<evidence type="ECO:0000313" key="5">
    <source>
        <dbReference type="EMBL" id="KPA74988.1"/>
    </source>
</evidence>
<evidence type="ECO:0000256" key="3">
    <source>
        <dbReference type="PROSITE-ProRule" id="PRU00339"/>
    </source>
</evidence>
<accession>A0A0N0DRQ2</accession>
<sequence>MSAEVDREAFMRLMGLTAADVADPDGVPQRTPSRTDASSSSSTEATAAAAMAHRNAPAFKVSSSPTSSAEGLSQSASLRGEADLLFNSYSNGKSCLKGGGVGAGLNSTFTPSAERRAAPLKQSARTVSFDTPPHRAPTAAPASMPPRPASTAETLKEEGNRAFEAGLFLQAVQRYSAAIEALGQSGAVDGGGDSSSSGSATRSAQVELLAALHSNRSAAYLQAVRQWGSAEEAYGRALCDADRAVALRPSWFKGYARQGDAYFKLRRYGPAAEAYEMALQLDPRNATLANALAETRLRAKQAAREELEMRRSMRATGSSRVSSMGSTERDLDGTKLSDSAGRTQETGARHLSGQTQQLWQDLKHEVEVTTHAPTGDAYRLQQLERFRSRGGAARPEQESGPLPGPASTRDGHPPPRPTVTRTPSPNEKTTSSTSRCREDRAAISTAASAVSASSSAPVPPPRRSANNFPTAGGIPAAVANFGGSVTSARDVPYEFSSAAAAAYQAKLLDAFRQRKARRS</sequence>
<dbReference type="SMART" id="SM00028">
    <property type="entry name" value="TPR"/>
    <property type="match status" value="2"/>
</dbReference>
<keyword evidence="6" id="KW-1185">Reference proteome</keyword>
<dbReference type="Proteomes" id="UP000037923">
    <property type="component" value="Unassembled WGS sequence"/>
</dbReference>
<feature type="compositionally biased region" description="Low complexity" evidence="4">
    <location>
        <begin position="442"/>
        <end position="456"/>
    </location>
</feature>
<dbReference type="OMA" id="ANGSQCK"/>
<dbReference type="InterPro" id="IPR011990">
    <property type="entry name" value="TPR-like_helical_dom_sf"/>
</dbReference>
<dbReference type="Gene3D" id="1.25.40.10">
    <property type="entry name" value="Tetratricopeptide repeat domain"/>
    <property type="match status" value="1"/>
</dbReference>
<dbReference type="AlphaFoldDB" id="A0A0N0DRQ2"/>
<name>A0A0N0DRQ2_LEPPY</name>
<feature type="region of interest" description="Disordered" evidence="4">
    <location>
        <begin position="388"/>
        <end position="471"/>
    </location>
</feature>
<dbReference type="OrthoDB" id="2423701at2759"/>
<feature type="compositionally biased region" description="Low complexity" evidence="4">
    <location>
        <begin position="30"/>
        <end position="58"/>
    </location>
</feature>